<sequence>MAGQARQVKHAHQCNVEEDSVVTPALRRFFASESASGIILACAAVLALIISNSPWGEAYQAFTRIPGEVRIGDGAGGTALLLAKPLLVWVNDLWMAVFFFLVGLEIKREFVAGELASRRQAVLPAVAALGGMVVPALIYSAINWGDAQALRGWAIPAATDIAFAIGIVMLLGSRVPASLKVFLTAVAIIDDLGAIVVIALFYTQQLSLLMLGLAALCLLGLALLNRAGVMRSDVYIVLGLLLWLCVLKSGVHATLAGVATALFIPMHDPKGGHSPLETLEHGLHPWVSFLILPMFAFANAGVSLAGLSPAALLEPLPLGIAAGLVLGKALGVFGSAWLLIKTGAASRPQGASWTQFFGVCVLCGIGFTMSLFIGGLAFAGLDPSFETRVKLGVLSGSLLAGVLGALILSKAAPAASR</sequence>
<evidence type="ECO:0000256" key="3">
    <source>
        <dbReference type="ARBA" id="ARBA00022692"/>
    </source>
</evidence>
<dbReference type="GO" id="GO:0006885">
    <property type="term" value="P:regulation of pH"/>
    <property type="evidence" value="ECO:0007669"/>
    <property type="project" value="UniProtKB-UniRule"/>
</dbReference>
<dbReference type="EMBL" id="POSP01000004">
    <property type="protein sequence ID" value="PND36335.1"/>
    <property type="molecule type" value="Genomic_DNA"/>
</dbReference>
<dbReference type="InterPro" id="IPR004670">
    <property type="entry name" value="NhaA"/>
</dbReference>
<dbReference type="OrthoDB" id="9808135at2"/>
<keyword evidence="6" id="KW-0915">Sodium</keyword>
<feature type="transmembrane region" description="Helical" evidence="6">
    <location>
        <begin position="154"/>
        <end position="172"/>
    </location>
</feature>
<keyword evidence="6" id="KW-0739">Sodium transport</keyword>
<feature type="transmembrane region" description="Helical" evidence="6">
    <location>
        <begin position="319"/>
        <end position="340"/>
    </location>
</feature>
<evidence type="ECO:0000256" key="2">
    <source>
        <dbReference type="ARBA" id="ARBA00022475"/>
    </source>
</evidence>
<comment type="function">
    <text evidence="6">Na(+)/H(+) antiporter that extrudes sodium in exchange for external protons.</text>
</comment>
<dbReference type="Gene3D" id="1.20.1530.10">
    <property type="entry name" value="Na+/H+ antiporter like domain"/>
    <property type="match status" value="1"/>
</dbReference>
<comment type="subcellular location">
    <subcellularLocation>
        <location evidence="1">Cell inner membrane</location>
        <topology evidence="1">Multi-pass membrane protein</topology>
    </subcellularLocation>
    <subcellularLocation>
        <location evidence="6">Cell membrane</location>
        <topology evidence="6">Multi-pass membrane protein</topology>
    </subcellularLocation>
</comment>
<feature type="transmembrane region" description="Helical" evidence="6">
    <location>
        <begin position="37"/>
        <end position="55"/>
    </location>
</feature>
<feature type="transmembrane region" description="Helical" evidence="6">
    <location>
        <begin position="236"/>
        <end position="266"/>
    </location>
</feature>
<dbReference type="AlphaFoldDB" id="A0A2N8KS98"/>
<accession>A0A2N8KS98</accession>
<dbReference type="GO" id="GO:0015385">
    <property type="term" value="F:sodium:proton antiporter activity"/>
    <property type="evidence" value="ECO:0007669"/>
    <property type="project" value="UniProtKB-UniRule"/>
</dbReference>
<evidence type="ECO:0000256" key="1">
    <source>
        <dbReference type="ARBA" id="ARBA00004429"/>
    </source>
</evidence>
<keyword evidence="5 6" id="KW-0472">Membrane</keyword>
<dbReference type="GO" id="GO:0005886">
    <property type="term" value="C:plasma membrane"/>
    <property type="evidence" value="ECO:0007669"/>
    <property type="project" value="UniProtKB-SubCell"/>
</dbReference>
<feature type="transmembrane region" description="Helical" evidence="6">
    <location>
        <begin position="121"/>
        <end position="142"/>
    </location>
</feature>
<evidence type="ECO:0000256" key="5">
    <source>
        <dbReference type="ARBA" id="ARBA00023136"/>
    </source>
</evidence>
<name>A0A2N8KS98_9BURK</name>
<keyword evidence="4 6" id="KW-1133">Transmembrane helix</keyword>
<protein>
    <recommendedName>
        <fullName evidence="6">Na(+)/H(+) antiporter NhaA</fullName>
    </recommendedName>
    <alternativeName>
        <fullName evidence="6">Sodium/proton antiporter NhaA</fullName>
    </alternativeName>
</protein>
<feature type="transmembrane region" description="Helical" evidence="6">
    <location>
        <begin position="352"/>
        <end position="379"/>
    </location>
</feature>
<feature type="transmembrane region" description="Helical" evidence="6">
    <location>
        <begin position="286"/>
        <end position="307"/>
    </location>
</feature>
<reference evidence="7 8" key="1">
    <citation type="submission" date="2018-01" db="EMBL/GenBank/DDBJ databases">
        <title>Draft genome sequence of Paucibacter aquatile CR182 isolated from freshwater of the Nakdong River.</title>
        <authorList>
            <person name="Choi A."/>
            <person name="Chung E.J."/>
        </authorList>
    </citation>
    <scope>NUCLEOTIDE SEQUENCE [LARGE SCALE GENOMIC DNA]</scope>
    <source>
        <strain evidence="7 8">CR182</strain>
    </source>
</reference>
<feature type="transmembrane region" description="Helical" evidence="6">
    <location>
        <begin position="181"/>
        <end position="202"/>
    </location>
</feature>
<feature type="transmembrane region" description="Helical" evidence="6">
    <location>
        <begin position="208"/>
        <end position="224"/>
    </location>
</feature>
<keyword evidence="3 6" id="KW-0812">Transmembrane</keyword>
<evidence type="ECO:0000313" key="8">
    <source>
        <dbReference type="Proteomes" id="UP000235916"/>
    </source>
</evidence>
<proteinExistence type="inferred from homology"/>
<keyword evidence="8" id="KW-1185">Reference proteome</keyword>
<dbReference type="PANTHER" id="PTHR30341:SF0">
    <property type="entry name" value="NA(+)_H(+) ANTIPORTER NHAA"/>
    <property type="match status" value="1"/>
</dbReference>
<gene>
    <name evidence="6 7" type="primary">nhaA</name>
    <name evidence="7" type="ORF">C1O66_21780</name>
</gene>
<comment type="catalytic activity">
    <reaction evidence="6">
        <text>Na(+)(in) + 2 H(+)(out) = Na(+)(out) + 2 H(+)(in)</text>
        <dbReference type="Rhea" id="RHEA:29251"/>
        <dbReference type="ChEBI" id="CHEBI:15378"/>
        <dbReference type="ChEBI" id="CHEBI:29101"/>
    </reaction>
</comment>
<evidence type="ECO:0000256" key="4">
    <source>
        <dbReference type="ARBA" id="ARBA00022989"/>
    </source>
</evidence>
<dbReference type="NCBIfam" id="NF007112">
    <property type="entry name" value="PRK09561.1"/>
    <property type="match status" value="1"/>
</dbReference>
<dbReference type="NCBIfam" id="NF007111">
    <property type="entry name" value="PRK09560.1"/>
    <property type="match status" value="1"/>
</dbReference>
<keyword evidence="6" id="KW-0813">Transport</keyword>
<comment type="caution">
    <text evidence="7">The sequence shown here is derived from an EMBL/GenBank/DDBJ whole genome shotgun (WGS) entry which is preliminary data.</text>
</comment>
<keyword evidence="6" id="KW-0406">Ion transport</keyword>
<dbReference type="NCBIfam" id="TIGR00773">
    <property type="entry name" value="NhaA"/>
    <property type="match status" value="1"/>
</dbReference>
<dbReference type="HAMAP" id="MF_01844">
    <property type="entry name" value="NhaA"/>
    <property type="match status" value="1"/>
</dbReference>
<feature type="transmembrane region" description="Helical" evidence="6">
    <location>
        <begin position="391"/>
        <end position="412"/>
    </location>
</feature>
<evidence type="ECO:0000313" key="7">
    <source>
        <dbReference type="EMBL" id="PND36335.1"/>
    </source>
</evidence>
<dbReference type="InterPro" id="IPR023171">
    <property type="entry name" value="Na/H_antiporter_dom_sf"/>
</dbReference>
<evidence type="ECO:0000256" key="6">
    <source>
        <dbReference type="HAMAP-Rule" id="MF_01844"/>
    </source>
</evidence>
<dbReference type="Proteomes" id="UP000235916">
    <property type="component" value="Unassembled WGS sequence"/>
</dbReference>
<feature type="transmembrane region" description="Helical" evidence="6">
    <location>
        <begin position="75"/>
        <end position="101"/>
    </location>
</feature>
<comment type="similarity">
    <text evidence="6">Belongs to the NhaA Na(+)/H(+) (TC 2.A.33) antiporter family.</text>
</comment>
<dbReference type="PANTHER" id="PTHR30341">
    <property type="entry name" value="SODIUM ION/PROTON ANTIPORTER NHAA-RELATED"/>
    <property type="match status" value="1"/>
</dbReference>
<organism evidence="7 8">
    <name type="scientific">Kinneretia aquatilis</name>
    <dbReference type="NCBI Taxonomy" id="2070761"/>
    <lineage>
        <taxon>Bacteria</taxon>
        <taxon>Pseudomonadati</taxon>
        <taxon>Pseudomonadota</taxon>
        <taxon>Betaproteobacteria</taxon>
        <taxon>Burkholderiales</taxon>
        <taxon>Sphaerotilaceae</taxon>
        <taxon>Roseateles</taxon>
    </lineage>
</organism>
<keyword evidence="2 6" id="KW-1003">Cell membrane</keyword>
<dbReference type="Pfam" id="PF06965">
    <property type="entry name" value="Na_H_antiport_1"/>
    <property type="match status" value="1"/>
</dbReference>
<keyword evidence="6" id="KW-0050">Antiport</keyword>